<evidence type="ECO:0000313" key="1">
    <source>
        <dbReference type="EMBL" id="MBD2181182.1"/>
    </source>
</evidence>
<dbReference type="InterPro" id="IPR052732">
    <property type="entry name" value="Cell-binding_unc_protein"/>
</dbReference>
<reference evidence="1" key="2">
    <citation type="submission" date="2020-08" db="EMBL/GenBank/DDBJ databases">
        <authorList>
            <person name="Chen M."/>
            <person name="Teng W."/>
            <person name="Zhao L."/>
            <person name="Hu C."/>
            <person name="Zhou Y."/>
            <person name="Han B."/>
            <person name="Song L."/>
            <person name="Shu W."/>
        </authorList>
    </citation>
    <scope>NUCLEOTIDE SEQUENCE</scope>
    <source>
        <strain evidence="1">FACHB-1375</strain>
    </source>
</reference>
<dbReference type="Proteomes" id="UP000641646">
    <property type="component" value="Unassembled WGS sequence"/>
</dbReference>
<dbReference type="PANTHER" id="PTHR43883">
    <property type="entry name" value="SLR0207 PROTEIN"/>
    <property type="match status" value="1"/>
</dbReference>
<comment type="caution">
    <text evidence="1">The sequence shown here is derived from an EMBL/GenBank/DDBJ whole genome shotgun (WGS) entry which is preliminary data.</text>
</comment>
<dbReference type="EMBL" id="JACJPW010000017">
    <property type="protein sequence ID" value="MBD2181182.1"/>
    <property type="molecule type" value="Genomic_DNA"/>
</dbReference>
<dbReference type="AlphaFoldDB" id="A0A926VDY4"/>
<accession>A0A926VDY4</accession>
<evidence type="ECO:0000313" key="2">
    <source>
        <dbReference type="Proteomes" id="UP000641646"/>
    </source>
</evidence>
<dbReference type="PANTHER" id="PTHR43883:SF1">
    <property type="entry name" value="GLUCONOKINASE"/>
    <property type="match status" value="1"/>
</dbReference>
<dbReference type="Gene3D" id="3.40.50.300">
    <property type="entry name" value="P-loop containing nucleotide triphosphate hydrolases"/>
    <property type="match status" value="1"/>
</dbReference>
<dbReference type="InterPro" id="IPR027417">
    <property type="entry name" value="P-loop_NTPase"/>
</dbReference>
<keyword evidence="2" id="KW-1185">Reference proteome</keyword>
<gene>
    <name evidence="1" type="ORF">H6G03_08715</name>
</gene>
<dbReference type="InterPro" id="IPR017101">
    <property type="entry name" value="P-loop_ATP/GTP-bd_All4644_prd"/>
</dbReference>
<dbReference type="PIRSF" id="PIRSF037081">
    <property type="entry name" value="P-loop_All4644_prd"/>
    <property type="match status" value="1"/>
</dbReference>
<dbReference type="Pfam" id="PF13671">
    <property type="entry name" value="AAA_33"/>
    <property type="match status" value="1"/>
</dbReference>
<reference evidence="1" key="1">
    <citation type="journal article" date="2015" name="ISME J.">
        <title>Draft Genome Sequence of Streptomyces incarnatus NRRL8089, which Produces the Nucleoside Antibiotic Sinefungin.</title>
        <authorList>
            <person name="Oshima K."/>
            <person name="Hattori M."/>
            <person name="Shimizu H."/>
            <person name="Fukuda K."/>
            <person name="Nemoto M."/>
            <person name="Inagaki K."/>
            <person name="Tamura T."/>
        </authorList>
    </citation>
    <scope>NUCLEOTIDE SEQUENCE</scope>
    <source>
        <strain evidence="1">FACHB-1375</strain>
    </source>
</reference>
<dbReference type="SUPFAM" id="SSF52540">
    <property type="entry name" value="P-loop containing nucleoside triphosphate hydrolases"/>
    <property type="match status" value="1"/>
</dbReference>
<organism evidence="1 2">
    <name type="scientific">Aerosakkonema funiforme FACHB-1375</name>
    <dbReference type="NCBI Taxonomy" id="2949571"/>
    <lineage>
        <taxon>Bacteria</taxon>
        <taxon>Bacillati</taxon>
        <taxon>Cyanobacteriota</taxon>
        <taxon>Cyanophyceae</taxon>
        <taxon>Oscillatoriophycideae</taxon>
        <taxon>Aerosakkonematales</taxon>
        <taxon>Aerosakkonemataceae</taxon>
        <taxon>Aerosakkonema</taxon>
    </lineage>
</organism>
<protein>
    <submittedName>
        <fullName evidence="1">AAA family ATPase</fullName>
    </submittedName>
</protein>
<proteinExistence type="predicted"/>
<sequence length="181" mass="20660">MTKLIFLIGLPGSGKSSLAQKLVAEYPQRLLISTDTIRAKLFGDEAIQGPWFLVWDELTRQFQQAVEQIQLGQAKEAIYDATNAVCPQRREAIALARAIGFTHITALWLDIPVWLCLARNRRRQRRVPEDVIFRMYGRLREAPPTFEDGLDLILRYYPGVASTEIAIARESNNRTEPNLHI</sequence>
<name>A0A926VDY4_9CYAN</name>